<gene>
    <name evidence="1" type="ORF">SAMN05192540_3237</name>
</gene>
<evidence type="ECO:0000313" key="2">
    <source>
        <dbReference type="Proteomes" id="UP000183038"/>
    </source>
</evidence>
<protein>
    <recommendedName>
        <fullName evidence="3">DUF4251 domain-containing protein</fullName>
    </recommendedName>
</protein>
<name>A0A1H4SQ23_9FLAO</name>
<dbReference type="Pfam" id="PF14059">
    <property type="entry name" value="DUF4251"/>
    <property type="match status" value="1"/>
</dbReference>
<evidence type="ECO:0008006" key="3">
    <source>
        <dbReference type="Google" id="ProtNLM"/>
    </source>
</evidence>
<dbReference type="AlphaFoldDB" id="A0A1H4SQ23"/>
<evidence type="ECO:0000313" key="1">
    <source>
        <dbReference type="EMBL" id="SEC46345.1"/>
    </source>
</evidence>
<dbReference type="Proteomes" id="UP000183038">
    <property type="component" value="Unassembled WGS sequence"/>
</dbReference>
<dbReference type="Gene3D" id="2.40.128.410">
    <property type="match status" value="1"/>
</dbReference>
<proteinExistence type="predicted"/>
<reference evidence="1 2" key="1">
    <citation type="submission" date="2016-10" db="EMBL/GenBank/DDBJ databases">
        <authorList>
            <person name="de Groot N.N."/>
        </authorList>
    </citation>
    <scope>NUCLEOTIDE SEQUENCE [LARGE SCALE GENOMIC DNA]</scope>
    <source>
        <strain evidence="1 2">MAR_2009_71</strain>
    </source>
</reference>
<accession>A0A1H4SQ23</accession>
<dbReference type="RefSeq" id="WP_083365665.1">
    <property type="nucleotide sequence ID" value="NZ_FNTB01000001.1"/>
</dbReference>
<sequence>MKAPFLFVLICCIMLSCKSSKTLIDDAHPIHALISSKNFEFSAKSASPMATQSLTAIANSGLLPPGNSVSRIDLNGNGYFLKVFNDSVSANLPYYGERQFGGTYGIADGVEFNGVPSDYEQIFSEDKQNYIINFQISNKTDRYIITMHIFPNKSCLVNVNTTNRNTIQYNGNVQSLHSENID</sequence>
<dbReference type="PROSITE" id="PS51257">
    <property type="entry name" value="PROKAR_LIPOPROTEIN"/>
    <property type="match status" value="1"/>
</dbReference>
<dbReference type="OrthoDB" id="1448121at2"/>
<dbReference type="EMBL" id="FNTB01000001">
    <property type="protein sequence ID" value="SEC46345.1"/>
    <property type="molecule type" value="Genomic_DNA"/>
</dbReference>
<dbReference type="InterPro" id="IPR025347">
    <property type="entry name" value="DUF4251"/>
</dbReference>
<organism evidence="1 2">
    <name type="scientific">Maribacter dokdonensis</name>
    <dbReference type="NCBI Taxonomy" id="320912"/>
    <lineage>
        <taxon>Bacteria</taxon>
        <taxon>Pseudomonadati</taxon>
        <taxon>Bacteroidota</taxon>
        <taxon>Flavobacteriia</taxon>
        <taxon>Flavobacteriales</taxon>
        <taxon>Flavobacteriaceae</taxon>
        <taxon>Maribacter</taxon>
    </lineage>
</organism>